<dbReference type="SUPFAM" id="SSF57701">
    <property type="entry name" value="Zn2/Cys6 DNA-binding domain"/>
    <property type="match status" value="1"/>
</dbReference>
<proteinExistence type="predicted"/>
<dbReference type="SMART" id="SM00066">
    <property type="entry name" value="GAL4"/>
    <property type="match status" value="1"/>
</dbReference>
<accession>A0A9P6HMY4</accession>
<dbReference type="InterPro" id="IPR050987">
    <property type="entry name" value="AtrR-like"/>
</dbReference>
<evidence type="ECO:0000256" key="2">
    <source>
        <dbReference type="ARBA" id="ARBA00023242"/>
    </source>
</evidence>
<dbReference type="SMART" id="SM00906">
    <property type="entry name" value="Fungal_trans"/>
    <property type="match status" value="1"/>
</dbReference>
<protein>
    <submittedName>
        <fullName evidence="5">Fungal-specific transcription factor domain-containing protein</fullName>
    </submittedName>
</protein>
<dbReference type="AlphaFoldDB" id="A0A9P6HMY4"/>
<dbReference type="CDD" id="cd00067">
    <property type="entry name" value="GAL4"/>
    <property type="match status" value="1"/>
</dbReference>
<dbReference type="Gene3D" id="4.10.240.10">
    <property type="entry name" value="Zn(2)-C6 fungal-type DNA-binding domain"/>
    <property type="match status" value="1"/>
</dbReference>
<evidence type="ECO:0000259" key="4">
    <source>
        <dbReference type="PROSITE" id="PS50048"/>
    </source>
</evidence>
<dbReference type="PANTHER" id="PTHR46910">
    <property type="entry name" value="TRANSCRIPTION FACTOR PDR1"/>
    <property type="match status" value="1"/>
</dbReference>
<dbReference type="InterPro" id="IPR036864">
    <property type="entry name" value="Zn2-C6_fun-type_DNA-bd_sf"/>
</dbReference>
<gene>
    <name evidence="5" type="ORF">BJ322DRAFT_1038947</name>
</gene>
<dbReference type="InterPro" id="IPR007219">
    <property type="entry name" value="XnlR_reg_dom"/>
</dbReference>
<dbReference type="GO" id="GO:0003677">
    <property type="term" value="F:DNA binding"/>
    <property type="evidence" value="ECO:0007669"/>
    <property type="project" value="InterPro"/>
</dbReference>
<evidence type="ECO:0000313" key="5">
    <source>
        <dbReference type="EMBL" id="KAF9790943.1"/>
    </source>
</evidence>
<dbReference type="Proteomes" id="UP000736335">
    <property type="component" value="Unassembled WGS sequence"/>
</dbReference>
<keyword evidence="1" id="KW-0479">Metal-binding</keyword>
<sequence length="1001" mass="110096">MAEHAEVLVPDFKKRKLQRACDICRRRKVRCDASSKPMNRCTNCINGNLSCTYVESKVRHTPGRTAETRLDKMERMLNNALAEGEHNTDSRGKTALPLPFLTPGAAPEVDEDELSGSDDEAAVANQMYGMQRLTIDSTIQRFFGKSSSVVLVTTARDIKKKYAETHNYGDLPKEFWMKRPQFWTAQPWVRTKLQAVKDEYKFPQPQDFLWLLIDNYFIHVNTFLPLLHRPTFASQVADGLHLRDSEFGSVVLLVCALGSRHTDDPRVLPPGISDFASAGWAWFDQVQLLRNSSLVSASIYEVQTYCLAGHYMTGCSSPQACWNTAGIGLRLIQDVGAHRKKVYGSNPTVAGELWKRAFWCLVYLDRVSSITLGRSPALHDEDFDVDLPVDCDDEYWTPGEGEVPFKQPPGIPSQITFFNLSHKLNQITSLALRTIYSINRSKVLLGYVGPQWQQAIVAQLDSALNTWLDSIPDHLRWDPSKENGVFFDQSAVLYAHYYQTQILIHRPFIPKPDKPSPLSFPSLAICANAARSCSHVVDHQMRRGSRVVHLNSMPTFCAGIVLLVNIWGAKEARVRLNHTKEMADVYKCMEALSACETIYHVAGRFWDILRDLAEAGNFPEFHASPSEKNNKRAHGSDGPVDPLPEDTLRAPLNVRRPFASSDQVSPSLDSVGSSGTSIVNSTAPFPPALIANPSTQDFRGDLSPSPVVGYLSTPEMSDHFQVSNHSSPGSLSVIFDGDTIPVTTNDLGRLPLHYGAKLPTNSGFGDMANGFNARTPSTTLGGTQPNSGLAQGGLDFGGAQTGGIPGPGLPRRQNLEYPFPWMPYTNAMESGEASNNYIPISTTATTTTQADAMSMYVDDDTDQAKRAADRLDSTISSLFGDGSSTSATALEQTAEFPPVPVLNTVEDLADLFHVIFQPTNPPVETHPSPAVQTQTQQAQEVQGRGDWSFSANAQAYLQGWSNAPQAFQWGDWSEYLSNAGSSGESGTGLTDIYQPAPDPPA</sequence>
<dbReference type="InterPro" id="IPR001138">
    <property type="entry name" value="Zn2Cys6_DnaBD"/>
</dbReference>
<evidence type="ECO:0000256" key="1">
    <source>
        <dbReference type="ARBA" id="ARBA00022723"/>
    </source>
</evidence>
<dbReference type="GO" id="GO:0006351">
    <property type="term" value="P:DNA-templated transcription"/>
    <property type="evidence" value="ECO:0007669"/>
    <property type="project" value="InterPro"/>
</dbReference>
<name>A0A9P6HMY4_9AGAM</name>
<comment type="caution">
    <text evidence="5">The sequence shown here is derived from an EMBL/GenBank/DDBJ whole genome shotgun (WGS) entry which is preliminary data.</text>
</comment>
<evidence type="ECO:0000256" key="3">
    <source>
        <dbReference type="SAM" id="MobiDB-lite"/>
    </source>
</evidence>
<dbReference type="GO" id="GO:0000981">
    <property type="term" value="F:DNA-binding transcription factor activity, RNA polymerase II-specific"/>
    <property type="evidence" value="ECO:0007669"/>
    <property type="project" value="InterPro"/>
</dbReference>
<dbReference type="EMBL" id="WIUZ02000002">
    <property type="protein sequence ID" value="KAF9790943.1"/>
    <property type="molecule type" value="Genomic_DNA"/>
</dbReference>
<dbReference type="Pfam" id="PF00172">
    <property type="entry name" value="Zn_clus"/>
    <property type="match status" value="1"/>
</dbReference>
<dbReference type="OrthoDB" id="2533609at2759"/>
<dbReference type="CDD" id="cd12148">
    <property type="entry name" value="fungal_TF_MHR"/>
    <property type="match status" value="1"/>
</dbReference>
<evidence type="ECO:0000313" key="6">
    <source>
        <dbReference type="Proteomes" id="UP000736335"/>
    </source>
</evidence>
<feature type="region of interest" description="Disordered" evidence="3">
    <location>
        <begin position="620"/>
        <end position="646"/>
    </location>
</feature>
<feature type="domain" description="Zn(2)-C6 fungal-type" evidence="4">
    <location>
        <begin position="20"/>
        <end position="53"/>
    </location>
</feature>
<organism evidence="5 6">
    <name type="scientific">Thelephora terrestris</name>
    <dbReference type="NCBI Taxonomy" id="56493"/>
    <lineage>
        <taxon>Eukaryota</taxon>
        <taxon>Fungi</taxon>
        <taxon>Dikarya</taxon>
        <taxon>Basidiomycota</taxon>
        <taxon>Agaricomycotina</taxon>
        <taxon>Agaricomycetes</taxon>
        <taxon>Thelephorales</taxon>
        <taxon>Thelephoraceae</taxon>
        <taxon>Thelephora</taxon>
    </lineage>
</organism>
<keyword evidence="6" id="KW-1185">Reference proteome</keyword>
<feature type="compositionally biased region" description="Polar residues" evidence="3">
    <location>
        <begin position="978"/>
        <end position="988"/>
    </location>
</feature>
<dbReference type="GO" id="GO:0008270">
    <property type="term" value="F:zinc ion binding"/>
    <property type="evidence" value="ECO:0007669"/>
    <property type="project" value="InterPro"/>
</dbReference>
<reference evidence="5" key="1">
    <citation type="journal article" date="2020" name="Nat. Commun.">
        <title>Large-scale genome sequencing of mycorrhizal fungi provides insights into the early evolution of symbiotic traits.</title>
        <authorList>
            <person name="Miyauchi S."/>
            <person name="Kiss E."/>
            <person name="Kuo A."/>
            <person name="Drula E."/>
            <person name="Kohler A."/>
            <person name="Sanchez-Garcia M."/>
            <person name="Morin E."/>
            <person name="Andreopoulos B."/>
            <person name="Barry K.W."/>
            <person name="Bonito G."/>
            <person name="Buee M."/>
            <person name="Carver A."/>
            <person name="Chen C."/>
            <person name="Cichocki N."/>
            <person name="Clum A."/>
            <person name="Culley D."/>
            <person name="Crous P.W."/>
            <person name="Fauchery L."/>
            <person name="Girlanda M."/>
            <person name="Hayes R.D."/>
            <person name="Keri Z."/>
            <person name="LaButti K."/>
            <person name="Lipzen A."/>
            <person name="Lombard V."/>
            <person name="Magnuson J."/>
            <person name="Maillard F."/>
            <person name="Murat C."/>
            <person name="Nolan M."/>
            <person name="Ohm R.A."/>
            <person name="Pangilinan J."/>
            <person name="Pereira M.F."/>
            <person name="Perotto S."/>
            <person name="Peter M."/>
            <person name="Pfister S."/>
            <person name="Riley R."/>
            <person name="Sitrit Y."/>
            <person name="Stielow J.B."/>
            <person name="Szollosi G."/>
            <person name="Zifcakova L."/>
            <person name="Stursova M."/>
            <person name="Spatafora J.W."/>
            <person name="Tedersoo L."/>
            <person name="Vaario L.M."/>
            <person name="Yamada A."/>
            <person name="Yan M."/>
            <person name="Wang P."/>
            <person name="Xu J."/>
            <person name="Bruns T."/>
            <person name="Baldrian P."/>
            <person name="Vilgalys R."/>
            <person name="Dunand C."/>
            <person name="Henrissat B."/>
            <person name="Grigoriev I.V."/>
            <person name="Hibbett D."/>
            <person name="Nagy L.G."/>
            <person name="Martin F.M."/>
        </authorList>
    </citation>
    <scope>NUCLEOTIDE SEQUENCE</scope>
    <source>
        <strain evidence="5">UH-Tt-Lm1</strain>
    </source>
</reference>
<dbReference type="PROSITE" id="PS00463">
    <property type="entry name" value="ZN2_CY6_FUNGAL_1"/>
    <property type="match status" value="1"/>
</dbReference>
<keyword evidence="2" id="KW-0539">Nucleus</keyword>
<dbReference type="PROSITE" id="PS50048">
    <property type="entry name" value="ZN2_CY6_FUNGAL_2"/>
    <property type="match status" value="1"/>
</dbReference>
<dbReference type="Pfam" id="PF04082">
    <property type="entry name" value="Fungal_trans"/>
    <property type="match status" value="1"/>
</dbReference>
<feature type="region of interest" description="Disordered" evidence="3">
    <location>
        <begin position="978"/>
        <end position="1001"/>
    </location>
</feature>
<dbReference type="PANTHER" id="PTHR46910:SF38">
    <property type="entry name" value="ZN(2)-C6 FUNGAL-TYPE DOMAIN-CONTAINING PROTEIN"/>
    <property type="match status" value="1"/>
</dbReference>
<reference evidence="5" key="2">
    <citation type="submission" date="2020-11" db="EMBL/GenBank/DDBJ databases">
        <authorList>
            <consortium name="DOE Joint Genome Institute"/>
            <person name="Kuo A."/>
            <person name="Miyauchi S."/>
            <person name="Kiss E."/>
            <person name="Drula E."/>
            <person name="Kohler A."/>
            <person name="Sanchez-Garcia M."/>
            <person name="Andreopoulos B."/>
            <person name="Barry K.W."/>
            <person name="Bonito G."/>
            <person name="Buee M."/>
            <person name="Carver A."/>
            <person name="Chen C."/>
            <person name="Cichocki N."/>
            <person name="Clum A."/>
            <person name="Culley D."/>
            <person name="Crous P.W."/>
            <person name="Fauchery L."/>
            <person name="Girlanda M."/>
            <person name="Hayes R."/>
            <person name="Keri Z."/>
            <person name="Labutti K."/>
            <person name="Lipzen A."/>
            <person name="Lombard V."/>
            <person name="Magnuson J."/>
            <person name="Maillard F."/>
            <person name="Morin E."/>
            <person name="Murat C."/>
            <person name="Nolan M."/>
            <person name="Ohm R."/>
            <person name="Pangilinan J."/>
            <person name="Pereira M."/>
            <person name="Perotto S."/>
            <person name="Peter M."/>
            <person name="Riley R."/>
            <person name="Sitrit Y."/>
            <person name="Stielow B."/>
            <person name="Szollosi G."/>
            <person name="Zifcakova L."/>
            <person name="Stursova M."/>
            <person name="Spatafora J.W."/>
            <person name="Tedersoo L."/>
            <person name="Vaario L.-M."/>
            <person name="Yamada A."/>
            <person name="Yan M."/>
            <person name="Wang P."/>
            <person name="Xu J."/>
            <person name="Bruns T."/>
            <person name="Baldrian P."/>
            <person name="Vilgalys R."/>
            <person name="Henrissat B."/>
            <person name="Grigoriev I.V."/>
            <person name="Hibbett D."/>
            <person name="Nagy L.G."/>
            <person name="Martin F.M."/>
        </authorList>
    </citation>
    <scope>NUCLEOTIDE SEQUENCE</scope>
    <source>
        <strain evidence="5">UH-Tt-Lm1</strain>
    </source>
</reference>